<dbReference type="GO" id="GO:0022857">
    <property type="term" value="F:transmembrane transporter activity"/>
    <property type="evidence" value="ECO:0007669"/>
    <property type="project" value="UniProtKB-UniRule"/>
</dbReference>
<comment type="subcellular location">
    <subcellularLocation>
        <location evidence="1 9">Cell inner membrane</location>
        <topology evidence="1 9">Multi-pass membrane protein</topology>
    </subcellularLocation>
</comment>
<keyword evidence="3" id="KW-1003">Cell membrane</keyword>
<sequence length="169" mass="18907">MSALSAIHAIDRALAFVERCLLVAIAAGMTGLMMLQVILRYFFNAPLFWAEEVSVQLLVFMTLFGISLLIHHGQLVNINFLPQMLGRRGQLALNLLSALAMLAILLLLAWLGWQWVARADVRLEMGATTQLPRWYNYSALPLAAAAMCWHQFAAMLRLLPSRPQEARAC</sequence>
<protein>
    <recommendedName>
        <fullName evidence="9">TRAP transporter small permease protein</fullName>
    </recommendedName>
</protein>
<evidence type="ECO:0000259" key="10">
    <source>
        <dbReference type="Pfam" id="PF04290"/>
    </source>
</evidence>
<reference evidence="11 12" key="1">
    <citation type="submission" date="2018-10" db="EMBL/GenBank/DDBJ databases">
        <title>Draft genome of Cortibacter populi DSM10536.</title>
        <authorList>
            <person name="Bernier A.-M."/>
            <person name="Bernard K."/>
        </authorList>
    </citation>
    <scope>NUCLEOTIDE SEQUENCE [LARGE SCALE GENOMIC DNA]</scope>
    <source>
        <strain evidence="11 12">DSM 105136</strain>
    </source>
</reference>
<accession>A0A3M6QUL5</accession>
<evidence type="ECO:0000256" key="2">
    <source>
        <dbReference type="ARBA" id="ARBA00022448"/>
    </source>
</evidence>
<feature type="transmembrane region" description="Helical" evidence="9">
    <location>
        <begin position="91"/>
        <end position="115"/>
    </location>
</feature>
<organism evidence="11 12">
    <name type="scientific">Corticibacter populi</name>
    <dbReference type="NCBI Taxonomy" id="1550736"/>
    <lineage>
        <taxon>Bacteria</taxon>
        <taxon>Pseudomonadati</taxon>
        <taxon>Pseudomonadota</taxon>
        <taxon>Betaproteobacteria</taxon>
        <taxon>Burkholderiales</taxon>
        <taxon>Comamonadaceae</taxon>
        <taxon>Corticibacter</taxon>
    </lineage>
</organism>
<evidence type="ECO:0000256" key="6">
    <source>
        <dbReference type="ARBA" id="ARBA00022989"/>
    </source>
</evidence>
<comment type="caution">
    <text evidence="11">The sequence shown here is derived from an EMBL/GenBank/DDBJ whole genome shotgun (WGS) entry which is preliminary data.</text>
</comment>
<evidence type="ECO:0000256" key="9">
    <source>
        <dbReference type="RuleBase" id="RU369079"/>
    </source>
</evidence>
<dbReference type="InterPro" id="IPR055348">
    <property type="entry name" value="DctQ"/>
</dbReference>
<keyword evidence="7 9" id="KW-0472">Membrane</keyword>
<evidence type="ECO:0000256" key="4">
    <source>
        <dbReference type="ARBA" id="ARBA00022519"/>
    </source>
</evidence>
<keyword evidence="4 9" id="KW-0997">Cell inner membrane</keyword>
<evidence type="ECO:0000313" key="12">
    <source>
        <dbReference type="Proteomes" id="UP000278006"/>
    </source>
</evidence>
<evidence type="ECO:0000313" key="11">
    <source>
        <dbReference type="EMBL" id="RMX06653.1"/>
    </source>
</evidence>
<dbReference type="GO" id="GO:0015740">
    <property type="term" value="P:C4-dicarboxylate transport"/>
    <property type="evidence" value="ECO:0007669"/>
    <property type="project" value="TreeGrafter"/>
</dbReference>
<keyword evidence="5 9" id="KW-0812">Transmembrane</keyword>
<evidence type="ECO:0000256" key="8">
    <source>
        <dbReference type="ARBA" id="ARBA00038436"/>
    </source>
</evidence>
<dbReference type="AlphaFoldDB" id="A0A3M6QUL5"/>
<evidence type="ECO:0000256" key="3">
    <source>
        <dbReference type="ARBA" id="ARBA00022475"/>
    </source>
</evidence>
<evidence type="ECO:0000256" key="7">
    <source>
        <dbReference type="ARBA" id="ARBA00023136"/>
    </source>
</evidence>
<dbReference type="RefSeq" id="WP_122228344.1">
    <property type="nucleotide sequence ID" value="NZ_RDQO01000002.1"/>
</dbReference>
<comment type="similarity">
    <text evidence="8 9">Belongs to the TRAP transporter small permease family.</text>
</comment>
<dbReference type="InterPro" id="IPR007387">
    <property type="entry name" value="TRAP_DctQ"/>
</dbReference>
<dbReference type="Proteomes" id="UP000278006">
    <property type="component" value="Unassembled WGS sequence"/>
</dbReference>
<feature type="domain" description="Tripartite ATP-independent periplasmic transporters DctQ component" evidence="10">
    <location>
        <begin position="29"/>
        <end position="159"/>
    </location>
</feature>
<dbReference type="EMBL" id="RDQO01000002">
    <property type="protein sequence ID" value="RMX06653.1"/>
    <property type="molecule type" value="Genomic_DNA"/>
</dbReference>
<name>A0A3M6QUL5_9BURK</name>
<evidence type="ECO:0000256" key="1">
    <source>
        <dbReference type="ARBA" id="ARBA00004429"/>
    </source>
</evidence>
<keyword evidence="6 9" id="KW-1133">Transmembrane helix</keyword>
<gene>
    <name evidence="11" type="ORF">D8I35_09085</name>
</gene>
<keyword evidence="12" id="KW-1185">Reference proteome</keyword>
<comment type="subunit">
    <text evidence="9">The complex comprises the extracytoplasmic solute receptor protein and the two transmembrane proteins.</text>
</comment>
<dbReference type="OrthoDB" id="9815614at2"/>
<feature type="transmembrane region" description="Helical" evidence="9">
    <location>
        <begin position="53"/>
        <end position="70"/>
    </location>
</feature>
<feature type="transmembrane region" description="Helical" evidence="9">
    <location>
        <begin position="135"/>
        <end position="159"/>
    </location>
</feature>
<evidence type="ECO:0000256" key="5">
    <source>
        <dbReference type="ARBA" id="ARBA00022692"/>
    </source>
</evidence>
<proteinExistence type="inferred from homology"/>
<dbReference type="Pfam" id="PF04290">
    <property type="entry name" value="DctQ"/>
    <property type="match status" value="1"/>
</dbReference>
<comment type="function">
    <text evidence="9">Part of the tripartite ATP-independent periplasmic (TRAP) transport system.</text>
</comment>
<feature type="transmembrane region" description="Helical" evidence="9">
    <location>
        <begin position="21"/>
        <end position="41"/>
    </location>
</feature>
<dbReference type="GO" id="GO:0005886">
    <property type="term" value="C:plasma membrane"/>
    <property type="evidence" value="ECO:0007669"/>
    <property type="project" value="UniProtKB-SubCell"/>
</dbReference>
<dbReference type="PANTHER" id="PTHR35011:SF2">
    <property type="entry name" value="2,3-DIKETO-L-GULONATE TRAP TRANSPORTER SMALL PERMEASE PROTEIN YIAM"/>
    <property type="match status" value="1"/>
</dbReference>
<dbReference type="PANTHER" id="PTHR35011">
    <property type="entry name" value="2,3-DIKETO-L-GULONATE TRAP TRANSPORTER SMALL PERMEASE PROTEIN YIAM"/>
    <property type="match status" value="1"/>
</dbReference>
<keyword evidence="2 9" id="KW-0813">Transport</keyword>